<accession>A0ABT1G3N1</accession>
<name>A0ABT1G3N1_9CORY</name>
<dbReference type="RefSeq" id="WP_253579414.1">
    <property type="nucleotide sequence ID" value="NZ_JAMFTQ010000020.1"/>
</dbReference>
<feature type="signal peptide" evidence="1">
    <location>
        <begin position="1"/>
        <end position="24"/>
    </location>
</feature>
<evidence type="ECO:0000313" key="3">
    <source>
        <dbReference type="Proteomes" id="UP001204000"/>
    </source>
</evidence>
<proteinExistence type="predicted"/>
<feature type="chain" id="PRO_5047450547" evidence="1">
    <location>
        <begin position="25"/>
        <end position="143"/>
    </location>
</feature>
<keyword evidence="3" id="KW-1185">Reference proteome</keyword>
<evidence type="ECO:0000256" key="1">
    <source>
        <dbReference type="SAM" id="SignalP"/>
    </source>
</evidence>
<evidence type="ECO:0000313" key="2">
    <source>
        <dbReference type="EMBL" id="MCP1388630.1"/>
    </source>
</evidence>
<gene>
    <name evidence="2" type="ORF">M5J20_10640</name>
</gene>
<sequence length="143" mass="15516">MKKIAASALAALTAVTLAAAPAGASPREVRPGTPVPFEAPFMMRWLEYDVVRPGESNPDSHAVEVLGSYPHDYILCLWSKGGIGECHMPGMQVTDLGPGRDSVKRVTVDPAIAFFAPVFRLRGQFMHFAYHNPFLALSARSSF</sequence>
<dbReference type="Proteomes" id="UP001204000">
    <property type="component" value="Unassembled WGS sequence"/>
</dbReference>
<reference evidence="2" key="1">
    <citation type="submission" date="2022-05" db="EMBL/GenBank/DDBJ databases">
        <title>Corynebacterium sp. TA-R-1 sp. nov., isolated from human feces.</title>
        <authorList>
            <person name="Shamsuzzaman M."/>
            <person name="Dahal R.H."/>
        </authorList>
    </citation>
    <scope>NUCLEOTIDE SEQUENCE</scope>
    <source>
        <strain evidence="2">TA-R-1</strain>
    </source>
</reference>
<dbReference type="EMBL" id="JAMFTQ010000020">
    <property type="protein sequence ID" value="MCP1388630.1"/>
    <property type="molecule type" value="Genomic_DNA"/>
</dbReference>
<protein>
    <submittedName>
        <fullName evidence="2">Uncharacterized protein</fullName>
    </submittedName>
</protein>
<organism evidence="2 3">
    <name type="scientific">Corynebacterium stercoris</name>
    <dbReference type="NCBI Taxonomy" id="2943490"/>
    <lineage>
        <taxon>Bacteria</taxon>
        <taxon>Bacillati</taxon>
        <taxon>Actinomycetota</taxon>
        <taxon>Actinomycetes</taxon>
        <taxon>Mycobacteriales</taxon>
        <taxon>Corynebacteriaceae</taxon>
        <taxon>Corynebacterium</taxon>
    </lineage>
</organism>
<comment type="caution">
    <text evidence="2">The sequence shown here is derived from an EMBL/GenBank/DDBJ whole genome shotgun (WGS) entry which is preliminary data.</text>
</comment>
<keyword evidence="1" id="KW-0732">Signal</keyword>